<dbReference type="InParanoid" id="A0A804QHW5"/>
<keyword evidence="4" id="KW-1185">Reference proteome</keyword>
<dbReference type="EnsemblPlants" id="Zm00001eb336980_T001">
    <property type="protein sequence ID" value="Zm00001eb336980_P001"/>
    <property type="gene ID" value="Zm00001eb336980"/>
</dbReference>
<protein>
    <submittedName>
        <fullName evidence="3">Uncharacterized protein</fullName>
    </submittedName>
</protein>
<accession>A0A804QHW5</accession>
<evidence type="ECO:0000313" key="4">
    <source>
        <dbReference type="Proteomes" id="UP000007305"/>
    </source>
</evidence>
<dbReference type="PANTHER" id="PTHR47127">
    <property type="entry name" value="10A19I.15"/>
    <property type="match status" value="1"/>
</dbReference>
<name>A0A804QHW5_MAIZE</name>
<reference evidence="4" key="1">
    <citation type="journal article" date="2009" name="Science">
        <title>The B73 maize genome: complexity, diversity, and dynamics.</title>
        <authorList>
            <person name="Schnable P.S."/>
            <person name="Ware D."/>
            <person name="Fulton R.S."/>
            <person name="Stein J.C."/>
            <person name="Wei F."/>
            <person name="Pasternak S."/>
            <person name="Liang C."/>
            <person name="Zhang J."/>
            <person name="Fulton L."/>
            <person name="Graves T.A."/>
            <person name="Minx P."/>
            <person name="Reily A.D."/>
            <person name="Courtney L."/>
            <person name="Kruchowski S.S."/>
            <person name="Tomlinson C."/>
            <person name="Strong C."/>
            <person name="Delehaunty K."/>
            <person name="Fronick C."/>
            <person name="Courtney B."/>
            <person name="Rock S.M."/>
            <person name="Belter E."/>
            <person name="Du F."/>
            <person name="Kim K."/>
            <person name="Abbott R.M."/>
            <person name="Cotton M."/>
            <person name="Levy A."/>
            <person name="Marchetto P."/>
            <person name="Ochoa K."/>
            <person name="Jackson S.M."/>
            <person name="Gillam B."/>
            <person name="Chen W."/>
            <person name="Yan L."/>
            <person name="Higginbotham J."/>
            <person name="Cardenas M."/>
            <person name="Waligorski J."/>
            <person name="Applebaum E."/>
            <person name="Phelps L."/>
            <person name="Falcone J."/>
            <person name="Kanchi K."/>
            <person name="Thane T."/>
            <person name="Scimone A."/>
            <person name="Thane N."/>
            <person name="Henke J."/>
            <person name="Wang T."/>
            <person name="Ruppert J."/>
            <person name="Shah N."/>
            <person name="Rotter K."/>
            <person name="Hodges J."/>
            <person name="Ingenthron E."/>
            <person name="Cordes M."/>
            <person name="Kohlberg S."/>
            <person name="Sgro J."/>
            <person name="Delgado B."/>
            <person name="Mead K."/>
            <person name="Chinwalla A."/>
            <person name="Leonard S."/>
            <person name="Crouse K."/>
            <person name="Collura K."/>
            <person name="Kudrna D."/>
            <person name="Currie J."/>
            <person name="He R."/>
            <person name="Angelova A."/>
            <person name="Rajasekar S."/>
            <person name="Mueller T."/>
            <person name="Lomeli R."/>
            <person name="Scara G."/>
            <person name="Ko A."/>
            <person name="Delaney K."/>
            <person name="Wissotski M."/>
            <person name="Lopez G."/>
            <person name="Campos D."/>
            <person name="Braidotti M."/>
            <person name="Ashley E."/>
            <person name="Golser W."/>
            <person name="Kim H."/>
            <person name="Lee S."/>
            <person name="Lin J."/>
            <person name="Dujmic Z."/>
            <person name="Kim W."/>
            <person name="Talag J."/>
            <person name="Zuccolo A."/>
            <person name="Fan C."/>
            <person name="Sebastian A."/>
            <person name="Kramer M."/>
            <person name="Spiegel L."/>
            <person name="Nascimento L."/>
            <person name="Zutavern T."/>
            <person name="Miller B."/>
            <person name="Ambroise C."/>
            <person name="Muller S."/>
            <person name="Spooner W."/>
            <person name="Narechania A."/>
            <person name="Ren L."/>
            <person name="Wei S."/>
            <person name="Kumari S."/>
            <person name="Faga B."/>
            <person name="Levy M.J."/>
            <person name="McMahan L."/>
            <person name="Van Buren P."/>
            <person name="Vaughn M.W."/>
            <person name="Ying K."/>
            <person name="Yeh C.-T."/>
            <person name="Emrich S.J."/>
            <person name="Jia Y."/>
            <person name="Kalyanaraman A."/>
            <person name="Hsia A.-P."/>
            <person name="Barbazuk W.B."/>
            <person name="Baucom R.S."/>
            <person name="Brutnell T.P."/>
            <person name="Carpita N.C."/>
            <person name="Chaparro C."/>
            <person name="Chia J.-M."/>
            <person name="Deragon J.-M."/>
            <person name="Estill J.C."/>
            <person name="Fu Y."/>
            <person name="Jeddeloh J.A."/>
            <person name="Han Y."/>
            <person name="Lee H."/>
            <person name="Li P."/>
            <person name="Lisch D.R."/>
            <person name="Liu S."/>
            <person name="Liu Z."/>
            <person name="Nagel D.H."/>
            <person name="McCann M.C."/>
            <person name="SanMiguel P."/>
            <person name="Myers A.M."/>
            <person name="Nettleton D."/>
            <person name="Nguyen J."/>
            <person name="Penning B.W."/>
            <person name="Ponnala L."/>
            <person name="Schneider K.L."/>
            <person name="Schwartz D.C."/>
            <person name="Sharma A."/>
            <person name="Soderlund C."/>
            <person name="Springer N.M."/>
            <person name="Sun Q."/>
            <person name="Wang H."/>
            <person name="Waterman M."/>
            <person name="Westerman R."/>
            <person name="Wolfgruber T.K."/>
            <person name="Yang L."/>
            <person name="Yu Y."/>
            <person name="Zhang L."/>
            <person name="Zhou S."/>
            <person name="Zhu Q."/>
            <person name="Bennetzen J.L."/>
            <person name="Dawe R.K."/>
            <person name="Jiang J."/>
            <person name="Jiang N."/>
            <person name="Presting G.G."/>
            <person name="Wessler S.R."/>
            <person name="Aluru S."/>
            <person name="Martienssen R.A."/>
            <person name="Clifton S.W."/>
            <person name="McCombie W.R."/>
            <person name="Wing R.A."/>
            <person name="Wilson R.K."/>
        </authorList>
    </citation>
    <scope>NUCLEOTIDE SEQUENCE [LARGE SCALE GENOMIC DNA]</scope>
    <source>
        <strain evidence="4">cv. B73</strain>
    </source>
</reference>
<evidence type="ECO:0000256" key="1">
    <source>
        <dbReference type="SAM" id="MobiDB-lite"/>
    </source>
</evidence>
<evidence type="ECO:0000256" key="2">
    <source>
        <dbReference type="SAM" id="SignalP"/>
    </source>
</evidence>
<feature type="compositionally biased region" description="Low complexity" evidence="1">
    <location>
        <begin position="65"/>
        <end position="78"/>
    </location>
</feature>
<feature type="region of interest" description="Disordered" evidence="1">
    <location>
        <begin position="65"/>
        <end position="84"/>
    </location>
</feature>
<dbReference type="Gramene" id="Zm00001eb336980_T001">
    <property type="protein sequence ID" value="Zm00001eb336980_P001"/>
    <property type="gene ID" value="Zm00001eb336980"/>
</dbReference>
<feature type="region of interest" description="Disordered" evidence="1">
    <location>
        <begin position="147"/>
        <end position="167"/>
    </location>
</feature>
<evidence type="ECO:0000313" key="3">
    <source>
        <dbReference type="EnsemblPlants" id="Zm00001eb336980_P001"/>
    </source>
</evidence>
<reference evidence="3" key="3">
    <citation type="submission" date="2021-05" db="UniProtKB">
        <authorList>
            <consortium name="EnsemblPlants"/>
        </authorList>
    </citation>
    <scope>IDENTIFICATION</scope>
    <source>
        <strain evidence="3">cv. B73</strain>
    </source>
</reference>
<proteinExistence type="predicted"/>
<feature type="chain" id="PRO_5032445592" evidence="2">
    <location>
        <begin position="22"/>
        <end position="260"/>
    </location>
</feature>
<dbReference type="AlphaFoldDB" id="A0A804QHW5"/>
<feature type="signal peptide" evidence="2">
    <location>
        <begin position="1"/>
        <end position="21"/>
    </location>
</feature>
<keyword evidence="2" id="KW-0732">Signal</keyword>
<sequence>MGCRNKTNSLFGCLFSFLGQATRVQIPTLIQTHGIRAKSSFVASQDALAQSELGFSLALELSASPPRLLSPSSSPPVSSRRRALPPSPLALELSVPCLLSPSSSPSRLLSASSSHSPVACRPRALAPSTLVAGEDLNPSGCVKRYEGKTVDKGTPGESNDNKPNLGKRKRFMTDEDVVVFNGMKQAVSDVAAAVRESIHAEAAPGIYNAVINCPRFSREALMYALNHMMEHKATSLVFLDMTPDDRDLWLKTFLAKHYHN</sequence>
<organism evidence="3 4">
    <name type="scientific">Zea mays</name>
    <name type="common">Maize</name>
    <dbReference type="NCBI Taxonomy" id="4577"/>
    <lineage>
        <taxon>Eukaryota</taxon>
        <taxon>Viridiplantae</taxon>
        <taxon>Streptophyta</taxon>
        <taxon>Embryophyta</taxon>
        <taxon>Tracheophyta</taxon>
        <taxon>Spermatophyta</taxon>
        <taxon>Magnoliopsida</taxon>
        <taxon>Liliopsida</taxon>
        <taxon>Poales</taxon>
        <taxon>Poaceae</taxon>
        <taxon>PACMAD clade</taxon>
        <taxon>Panicoideae</taxon>
        <taxon>Andropogonodae</taxon>
        <taxon>Andropogoneae</taxon>
        <taxon>Tripsacinae</taxon>
        <taxon>Zea</taxon>
    </lineage>
</organism>
<reference evidence="3" key="2">
    <citation type="submission" date="2019-07" db="EMBL/GenBank/DDBJ databases">
        <authorList>
            <person name="Seetharam A."/>
            <person name="Woodhouse M."/>
            <person name="Cannon E."/>
        </authorList>
    </citation>
    <scope>NUCLEOTIDE SEQUENCE [LARGE SCALE GENOMIC DNA]</scope>
    <source>
        <strain evidence="3">cv. B73</strain>
    </source>
</reference>
<dbReference type="Proteomes" id="UP000007305">
    <property type="component" value="Chromosome 8"/>
</dbReference>